<dbReference type="InterPro" id="IPR013763">
    <property type="entry name" value="Cyclin-like_dom"/>
</dbReference>
<keyword evidence="3" id="KW-0131">Cell cycle</keyword>
<dbReference type="STRING" id="307972.A0A2G8L164"/>
<dbReference type="CDD" id="cd20519">
    <property type="entry name" value="CYCLIN_CCNE_rpt1"/>
    <property type="match status" value="1"/>
</dbReference>
<dbReference type="OrthoDB" id="5590282at2759"/>
<evidence type="ECO:0000256" key="4">
    <source>
        <dbReference type="RuleBase" id="RU000383"/>
    </source>
</evidence>
<keyword evidence="7" id="KW-1185">Reference proteome</keyword>
<dbReference type="Pfam" id="PF00134">
    <property type="entry name" value="Cyclin_N"/>
    <property type="match status" value="1"/>
</dbReference>
<comment type="caution">
    <text evidence="6">The sequence shown here is derived from an EMBL/GenBank/DDBJ whole genome shotgun (WGS) entry which is preliminary data.</text>
</comment>
<evidence type="ECO:0000313" key="6">
    <source>
        <dbReference type="EMBL" id="PIK53890.1"/>
    </source>
</evidence>
<name>A0A2G8L164_STIJA</name>
<keyword evidence="1" id="KW-0132">Cell division</keyword>
<evidence type="ECO:0000259" key="5">
    <source>
        <dbReference type="SMART" id="SM00385"/>
    </source>
</evidence>
<dbReference type="FunFam" id="1.10.472.10:FF:000001">
    <property type="entry name" value="G2/mitotic-specific cyclin"/>
    <property type="match status" value="1"/>
</dbReference>
<dbReference type="InterPro" id="IPR006671">
    <property type="entry name" value="Cyclin_N"/>
</dbReference>
<organism evidence="6 7">
    <name type="scientific">Stichopus japonicus</name>
    <name type="common">Sea cucumber</name>
    <dbReference type="NCBI Taxonomy" id="307972"/>
    <lineage>
        <taxon>Eukaryota</taxon>
        <taxon>Metazoa</taxon>
        <taxon>Echinodermata</taxon>
        <taxon>Eleutherozoa</taxon>
        <taxon>Echinozoa</taxon>
        <taxon>Holothuroidea</taxon>
        <taxon>Aspidochirotacea</taxon>
        <taxon>Aspidochirotida</taxon>
        <taxon>Stichopodidae</taxon>
        <taxon>Apostichopus</taxon>
    </lineage>
</organism>
<keyword evidence="2 4" id="KW-0195">Cyclin</keyword>
<dbReference type="InterPro" id="IPR048258">
    <property type="entry name" value="Cyclins_cyclin-box"/>
</dbReference>
<dbReference type="InterPro" id="IPR036915">
    <property type="entry name" value="Cyclin-like_sf"/>
</dbReference>
<proteinExistence type="inferred from homology"/>
<feature type="domain" description="Cyclin-like" evidence="5">
    <location>
        <begin position="193"/>
        <end position="278"/>
    </location>
</feature>
<dbReference type="SUPFAM" id="SSF47954">
    <property type="entry name" value="Cyclin-like"/>
    <property type="match status" value="2"/>
</dbReference>
<dbReference type="AlphaFoldDB" id="A0A2G8L164"/>
<sequence>MALRKCSWQLLFFLESRPKRFQFHFSFVLDKYVLRKTKNMPRRSGRLQMQRQDQLFVAQKHARKVRILNRKRKLSPEDCQEMSKEMFQFEIQNRWIPVSETVGFNRSALIPTPENGPSSPIDKPIDSFSSFRFKNIFPCPIKDRTSPLPDLNWADSSELWRNMLKREIHYVRDRSCLERHPLIDAKMRSILLDWLIEVCEVYHLHRETFFLAQDYVDRFLAASKDIPKMTLQLIGITSLFIASKLEEIYPPKLGDFAYVTDGACSERNILDQEIIMLQALKWNLSPVTVNNWLNVYMQLAHTDEIIEGEANFLFPKYSPTTFIQITQEQEKQVVLKKFRNVVVDDSHNIQTHSENLELLQWSVDVYRDAPDIRSGQTIRPDSEQLSGSGSSRIFFQNPAGSFSKSGLNYSLKRQKHKTKLN</sequence>
<evidence type="ECO:0000256" key="2">
    <source>
        <dbReference type="ARBA" id="ARBA00023127"/>
    </source>
</evidence>
<reference evidence="6 7" key="1">
    <citation type="journal article" date="2017" name="PLoS Biol.">
        <title>The sea cucumber genome provides insights into morphological evolution and visceral regeneration.</title>
        <authorList>
            <person name="Zhang X."/>
            <person name="Sun L."/>
            <person name="Yuan J."/>
            <person name="Sun Y."/>
            <person name="Gao Y."/>
            <person name="Zhang L."/>
            <person name="Li S."/>
            <person name="Dai H."/>
            <person name="Hamel J.F."/>
            <person name="Liu C."/>
            <person name="Yu Y."/>
            <person name="Liu S."/>
            <person name="Lin W."/>
            <person name="Guo K."/>
            <person name="Jin S."/>
            <person name="Xu P."/>
            <person name="Storey K.B."/>
            <person name="Huan P."/>
            <person name="Zhang T."/>
            <person name="Zhou Y."/>
            <person name="Zhang J."/>
            <person name="Lin C."/>
            <person name="Li X."/>
            <person name="Xing L."/>
            <person name="Huo D."/>
            <person name="Sun M."/>
            <person name="Wang L."/>
            <person name="Mercier A."/>
            <person name="Li F."/>
            <person name="Yang H."/>
            <person name="Xiang J."/>
        </authorList>
    </citation>
    <scope>NUCLEOTIDE SEQUENCE [LARGE SCALE GENOMIC DNA]</scope>
    <source>
        <strain evidence="6">Shaxun</strain>
        <tissue evidence="6">Muscle</tissue>
    </source>
</reference>
<protein>
    <submittedName>
        <fullName evidence="6">Cyclin E</fullName>
    </submittedName>
</protein>
<accession>A0A2G8L164</accession>
<gene>
    <name evidence="6" type="ORF">BSL78_09208</name>
</gene>
<dbReference type="Gene3D" id="1.10.472.10">
    <property type="entry name" value="Cyclin-like"/>
    <property type="match status" value="1"/>
</dbReference>
<dbReference type="PANTHER" id="PTHR10177">
    <property type="entry name" value="CYCLINS"/>
    <property type="match status" value="1"/>
</dbReference>
<dbReference type="Proteomes" id="UP000230750">
    <property type="component" value="Unassembled WGS sequence"/>
</dbReference>
<comment type="similarity">
    <text evidence="4">Belongs to the cyclin family.</text>
</comment>
<dbReference type="SMART" id="SM00385">
    <property type="entry name" value="CYCLIN"/>
    <property type="match status" value="1"/>
</dbReference>
<evidence type="ECO:0000256" key="1">
    <source>
        <dbReference type="ARBA" id="ARBA00022618"/>
    </source>
</evidence>
<evidence type="ECO:0000256" key="3">
    <source>
        <dbReference type="ARBA" id="ARBA00023306"/>
    </source>
</evidence>
<dbReference type="GO" id="GO:0051301">
    <property type="term" value="P:cell division"/>
    <property type="evidence" value="ECO:0007669"/>
    <property type="project" value="UniProtKB-KW"/>
</dbReference>
<evidence type="ECO:0000313" key="7">
    <source>
        <dbReference type="Proteomes" id="UP000230750"/>
    </source>
</evidence>
<dbReference type="PROSITE" id="PS00292">
    <property type="entry name" value="CYCLINS"/>
    <property type="match status" value="1"/>
</dbReference>
<dbReference type="EMBL" id="MRZV01000270">
    <property type="protein sequence ID" value="PIK53890.1"/>
    <property type="molecule type" value="Genomic_DNA"/>
</dbReference>
<dbReference type="InterPro" id="IPR039361">
    <property type="entry name" value="Cyclin"/>
</dbReference>